<dbReference type="PROSITE" id="PS51497">
    <property type="entry name" value="UMA"/>
    <property type="match status" value="1"/>
</dbReference>
<evidence type="ECO:0000259" key="1">
    <source>
        <dbReference type="PROSITE" id="PS50030"/>
    </source>
</evidence>
<protein>
    <submittedName>
        <fullName evidence="3">Unkown protein</fullName>
    </submittedName>
</protein>
<name>R4WDG2_RIPPE</name>
<organism evidence="3">
    <name type="scientific">Riptortus pedestris</name>
    <name type="common">Bean bug</name>
    <dbReference type="NCBI Taxonomy" id="329032"/>
    <lineage>
        <taxon>Eukaryota</taxon>
        <taxon>Metazoa</taxon>
        <taxon>Ecdysozoa</taxon>
        <taxon>Arthropoda</taxon>
        <taxon>Hexapoda</taxon>
        <taxon>Insecta</taxon>
        <taxon>Pterygota</taxon>
        <taxon>Neoptera</taxon>
        <taxon>Paraneoptera</taxon>
        <taxon>Hemiptera</taxon>
        <taxon>Heteroptera</taxon>
        <taxon>Panheteroptera</taxon>
        <taxon>Pentatomomorpha</taxon>
        <taxon>Coreoidea</taxon>
        <taxon>Alydidae</taxon>
        <taxon>Riptortus</taxon>
    </lineage>
</organism>
<dbReference type="GO" id="GO:0000813">
    <property type="term" value="C:ESCRT I complex"/>
    <property type="evidence" value="ECO:0007669"/>
    <property type="project" value="InterPro"/>
</dbReference>
<dbReference type="AlphaFoldDB" id="R4WDG2"/>
<feature type="domain" description="UMA" evidence="2">
    <location>
        <begin position="1"/>
        <end position="46"/>
    </location>
</feature>
<dbReference type="GO" id="GO:0043130">
    <property type="term" value="F:ubiquitin binding"/>
    <property type="evidence" value="ECO:0007669"/>
    <property type="project" value="InterPro"/>
</dbReference>
<dbReference type="PANTHER" id="PTHR15960">
    <property type="entry name" value="LD44032P"/>
    <property type="match status" value="1"/>
</dbReference>
<dbReference type="SMART" id="SM00165">
    <property type="entry name" value="UBA"/>
    <property type="match status" value="2"/>
</dbReference>
<sequence length="363" mass="40592">MDGIPVKISEKYKPPRKITLPASVQNKLNNEIKFEKYDFKLEHFVVEKMALLREQKKAVENKGNRDSPVTLNLEENVSQNNILKPVPILKSHVQNVSSNQQIVGGFNISDFENDTSSPFDSVELKTLNDMEELAHVLGGTQMNSRDKWSGLENGCNMQNWAWGATYSSPNMQYSLQPPPIKKNNDTGQKAIEKGNDTSLILKSLQQHVEEHKAFTAPPKKNIDNSGLSIAAGLSSSERHVEKKRETLHNPFPSLNSQSQGVARRIAEMGFPLSRAARATEMFGPNEGKVIEFMLEVQSLEESGYPGERAERALILCNYSRDEVVKFLDSAEQIMRLGFGEEEVISALVKSGFDRDKALDSLIS</sequence>
<dbReference type="GO" id="GO:0043162">
    <property type="term" value="P:ubiquitin-dependent protein catabolic process via the multivesicular body sorting pathway"/>
    <property type="evidence" value="ECO:0007669"/>
    <property type="project" value="InterPro"/>
</dbReference>
<dbReference type="InterPro" id="IPR023340">
    <property type="entry name" value="UMA"/>
</dbReference>
<reference evidence="3" key="1">
    <citation type="journal article" date="2013" name="PLoS ONE">
        <title>Gene expression in gut symbiotic organ of stinkbug affected by extracellular bacterial symbiont.</title>
        <authorList>
            <person name="Futahashi R."/>
            <person name="Tanaka K."/>
            <person name="Tanahashi M."/>
            <person name="Nikoh N."/>
            <person name="Kikuchi Y."/>
            <person name="Lee B.L."/>
            <person name="Fukatsu T."/>
        </authorList>
    </citation>
    <scope>NUCLEOTIDE SEQUENCE</scope>
    <source>
        <tissue evidence="3">Midgut</tissue>
    </source>
</reference>
<dbReference type="PANTHER" id="PTHR15960:SF5">
    <property type="entry name" value="LD44032P"/>
    <property type="match status" value="1"/>
</dbReference>
<dbReference type="EMBL" id="AK417658">
    <property type="protein sequence ID" value="BAN20873.1"/>
    <property type="molecule type" value="mRNA"/>
</dbReference>
<evidence type="ECO:0000259" key="2">
    <source>
        <dbReference type="PROSITE" id="PS51497"/>
    </source>
</evidence>
<evidence type="ECO:0000313" key="3">
    <source>
        <dbReference type="EMBL" id="BAN20873.1"/>
    </source>
</evidence>
<dbReference type="InterPro" id="IPR015940">
    <property type="entry name" value="UBA"/>
</dbReference>
<accession>R4WDG2</accession>
<feature type="domain" description="UBA" evidence="1">
    <location>
        <begin position="319"/>
        <end position="363"/>
    </location>
</feature>
<dbReference type="Gene3D" id="1.20.120.1920">
    <property type="entry name" value="UBAP1 SOUBA domain"/>
    <property type="match status" value="1"/>
</dbReference>
<dbReference type="InterPro" id="IPR038870">
    <property type="entry name" value="UBAP1"/>
</dbReference>
<dbReference type="InterPro" id="IPR042575">
    <property type="entry name" value="UBAP1_C"/>
</dbReference>
<dbReference type="PROSITE" id="PS50030">
    <property type="entry name" value="UBA"/>
    <property type="match status" value="1"/>
</dbReference>
<proteinExistence type="evidence at transcript level"/>